<feature type="region of interest" description="Disordered" evidence="9">
    <location>
        <begin position="419"/>
        <end position="439"/>
    </location>
</feature>
<feature type="transmembrane region" description="Helical" evidence="10">
    <location>
        <begin position="554"/>
        <end position="572"/>
    </location>
</feature>
<sequence>MAGGASGGERTLQETPTWAVAAVCSVFVILSVLIEHGIHLLEKICIPASAGDIMLPCKKVEASKNPDDSNGGRKLLYFEERRVLATASSGGDYCSQKGKVSLISQSGVHQLHIFIFVLAVFHIFYSVMTMVLARAKMKKWKAWEAETSSLEYQFTNDPSRFRFAHQTSFVRRHSGWSRMPGIRWIVAFFRQFFASVTKVDYMTMRHGFINAHFAPNSKFDFQKYIKRSMEDDFKVVVGISIPLWAFAIVFMLVNVYKWYTLTWLSLAPLVILLLVGTKLELIIMEMAQEIQDRTTIVRGVPIVEPNNKYFWFNRPQWITFLIHFTLFENAFQIAFFLWSWYEFKITSCFHENLPLILTRVFLGIALQIVCSYITFPLYSLVTQMGSHMKKAIFEEQTAKALKKWQKVAKDKRKLMRKAGVDVPSGTMSGEATPSQGTSPIHLLHKYKPNQTDTDSVLYSPRSYQSETDLSDTELSSHQLNEITQTRQAPRNGEPHNVDFSFFVRETSHSVMARRHGWELPFHTFQVVAITVFFLLSIAYYAFFAPFLGKDIYEYVAIGVYSLLALSVFFLYVRCTAIDPADQGVTVDCDKSSKNRSKHDEELAEPSKIGLKGEGMSDRHNSNWCSKVGCFFCGFLVREDCCSNEDSIPQQQSGEEDALFCTLCNAEVRKFSKHCRSCDKCVDGFDHHCRWLNNCVGKKNYITFVCLMAVSLVWLIVECGVGIAVLVRCFVDKKGTEHQIAEKLGAGFSRVPFATIVAICTAVSFLATVPLGELFFFHMILIRKGITTYEYVVAMRTLSEPPGPSVDGGEQQSLPSSPTSSAVTAMSGRSSVGMSLQYKGAWCTPPRIFMDHPDEIIPHLEPGRLPSTVDPDAVQQLPDKGKKLNQRPVRISAWKLAKLDSNEATKAAAKARASSSVLRPISSRPHGYDVDHLSSSNVSGRSSPISNQGFQNKYDTAGTSRLSPSKSSYAPSQASKDDMDASCHHSMSNFSSPQVSNLTPSPMQKPSLNRDHFNPMYQQPSGNQSPSSAKESEGNTNPVQENVARVPMRSNSLAVSDNRRSSVFWDQAAGRFVSSSSSSRGPGSSQIPGTELLYTGRSIFFGSPVVNEQPNTGTRLSSSVAGIPDRDSTLRDFQQGRSHRGGQLPVFVPGGGDNRELDLTPTWAVAAVCAIIVIISIMLEKIIHKFAAVFEEKKKHALLEALEKIKAELMVLGFISLLLTFGQNYISKGYMPLISVSGLHQLHIFIFFLAVFHVIYSAITMTLGRAKIRGWKAWEEDHIVDENALNDPRRFRLTHETSFVRDHSSFWTKTPVSFYFVCFFRQFFRSVRRADYLTMRHGFVSVHLAPGSKFDFQKYIKRSLEDDFKVVVGISPILWGSVVLFLLVNVHGWHASFWVSFLPLLVILAVGTKLQAIITRMALDIKERHAVVQGIPLVQVSDKYFWFAWPQLVLYLIHYVLFQNAFELTYFWWTWYEFGWASCFYEDDKLMIVRVALGLGAQVVCSYVTLPLYALVTQMGSTMKKSIFDDQTSRALKQWHKNALKKKTSKGRHETRTLGGSPGDHTPEHSSPHPPPQRDTEMASQTATIVSSVDNESYDKRDLLSGP</sequence>
<dbReference type="EMBL" id="CP039355">
    <property type="protein sequence ID" value="QCE16780.1"/>
    <property type="molecule type" value="Genomic_DNA"/>
</dbReference>
<feature type="transmembrane region" description="Helical" evidence="10">
    <location>
        <begin position="258"/>
        <end position="276"/>
    </location>
</feature>
<name>A0A4D6NS83_VIGUN</name>
<evidence type="ECO:0000256" key="9">
    <source>
        <dbReference type="SAM" id="MobiDB-lite"/>
    </source>
</evidence>
<feature type="compositionally biased region" description="Basic and acidic residues" evidence="9">
    <location>
        <begin position="1560"/>
        <end position="1576"/>
    </location>
</feature>
<feature type="region of interest" description="Disordered" evidence="9">
    <location>
        <begin position="1537"/>
        <end position="1602"/>
    </location>
</feature>
<evidence type="ECO:0000256" key="2">
    <source>
        <dbReference type="ARBA" id="ARBA00006574"/>
    </source>
</evidence>
<dbReference type="PANTHER" id="PTHR31942">
    <property type="entry name" value="MLO-LIKE PROTEIN 1"/>
    <property type="match status" value="1"/>
</dbReference>
<feature type="transmembrane region" description="Helical" evidence="10">
    <location>
        <begin position="317"/>
        <end position="340"/>
    </location>
</feature>
<gene>
    <name evidence="12" type="ORF">DEO72_LG11g3799</name>
</gene>
<dbReference type="PANTHER" id="PTHR31942:SF82">
    <property type="entry name" value="MLO PROTEIN HOMOLOG 1"/>
    <property type="match status" value="1"/>
</dbReference>
<feature type="compositionally biased region" description="Polar residues" evidence="9">
    <location>
        <begin position="1577"/>
        <end position="1590"/>
    </location>
</feature>
<evidence type="ECO:0000256" key="1">
    <source>
        <dbReference type="ARBA" id="ARBA00004127"/>
    </source>
</evidence>
<feature type="compositionally biased region" description="Polar residues" evidence="9">
    <location>
        <begin position="809"/>
        <end position="825"/>
    </location>
</feature>
<dbReference type="GO" id="GO:0016020">
    <property type="term" value="C:membrane"/>
    <property type="evidence" value="ECO:0007669"/>
    <property type="project" value="InterPro"/>
</dbReference>
<organism evidence="12 13">
    <name type="scientific">Vigna unguiculata</name>
    <name type="common">Cowpea</name>
    <dbReference type="NCBI Taxonomy" id="3917"/>
    <lineage>
        <taxon>Eukaryota</taxon>
        <taxon>Viridiplantae</taxon>
        <taxon>Streptophyta</taxon>
        <taxon>Embryophyta</taxon>
        <taxon>Tracheophyta</taxon>
        <taxon>Spermatophyta</taxon>
        <taxon>Magnoliopsida</taxon>
        <taxon>eudicotyledons</taxon>
        <taxon>Gunneridae</taxon>
        <taxon>Pentapetalae</taxon>
        <taxon>rosids</taxon>
        <taxon>fabids</taxon>
        <taxon>Fabales</taxon>
        <taxon>Fabaceae</taxon>
        <taxon>Papilionoideae</taxon>
        <taxon>50 kb inversion clade</taxon>
        <taxon>NPAAA clade</taxon>
        <taxon>indigoferoid/millettioid clade</taxon>
        <taxon>Phaseoleae</taxon>
        <taxon>Vigna</taxon>
    </lineage>
</organism>
<keyword evidence="7 10" id="KW-0472">Membrane</keyword>
<feature type="transmembrane region" description="Helical" evidence="10">
    <location>
        <begin position="1365"/>
        <end position="1386"/>
    </location>
</feature>
<evidence type="ECO:0000256" key="10">
    <source>
        <dbReference type="SAM" id="Phobius"/>
    </source>
</evidence>
<dbReference type="Pfam" id="PF01529">
    <property type="entry name" value="DHHC"/>
    <property type="match status" value="1"/>
</dbReference>
<evidence type="ECO:0000256" key="8">
    <source>
        <dbReference type="ARBA" id="ARBA00023265"/>
    </source>
</evidence>
<evidence type="ECO:0000313" key="12">
    <source>
        <dbReference type="EMBL" id="QCE16780.1"/>
    </source>
</evidence>
<evidence type="ECO:0000256" key="3">
    <source>
        <dbReference type="ARBA" id="ARBA00008574"/>
    </source>
</evidence>
<feature type="transmembrane region" description="Helical" evidence="10">
    <location>
        <begin position="1488"/>
        <end position="1511"/>
    </location>
</feature>
<feature type="transmembrane region" description="Helical" evidence="10">
    <location>
        <begin position="16"/>
        <end position="34"/>
    </location>
</feature>
<evidence type="ECO:0000313" key="13">
    <source>
        <dbReference type="Proteomes" id="UP000501690"/>
    </source>
</evidence>
<feature type="transmembrane region" description="Helical" evidence="10">
    <location>
        <begin position="360"/>
        <end position="381"/>
    </location>
</feature>
<keyword evidence="5" id="KW-0611">Plant defense</keyword>
<feature type="compositionally biased region" description="Polar residues" evidence="9">
    <location>
        <begin position="1015"/>
        <end position="1039"/>
    </location>
</feature>
<dbReference type="InterPro" id="IPR001594">
    <property type="entry name" value="Palmitoyltrfase_DHHC"/>
</dbReference>
<feature type="transmembrane region" description="Helical" evidence="10">
    <location>
        <begin position="233"/>
        <end position="252"/>
    </location>
</feature>
<dbReference type="GO" id="GO:0006952">
    <property type="term" value="P:defense response"/>
    <property type="evidence" value="ECO:0007669"/>
    <property type="project" value="UniProtKB-KW"/>
</dbReference>
<evidence type="ECO:0000256" key="7">
    <source>
        <dbReference type="ARBA" id="ARBA00023136"/>
    </source>
</evidence>
<dbReference type="GO" id="GO:0016409">
    <property type="term" value="F:palmitoyltransferase activity"/>
    <property type="evidence" value="ECO:0007669"/>
    <property type="project" value="InterPro"/>
</dbReference>
<feature type="transmembrane region" description="Helical" evidence="10">
    <location>
        <begin position="1162"/>
        <end position="1183"/>
    </location>
</feature>
<dbReference type="InterPro" id="IPR004326">
    <property type="entry name" value="Mlo"/>
</dbReference>
<feature type="transmembrane region" description="Helical" evidence="10">
    <location>
        <begin position="521"/>
        <end position="542"/>
    </location>
</feature>
<comment type="subcellular location">
    <subcellularLocation>
        <location evidence="1">Endomembrane system</location>
        <topology evidence="1">Multi-pass membrane protein</topology>
    </subcellularLocation>
</comment>
<dbReference type="Pfam" id="PF03094">
    <property type="entry name" value="Mlo"/>
    <property type="match status" value="2"/>
</dbReference>
<feature type="region of interest" description="Disordered" evidence="9">
    <location>
        <begin position="909"/>
        <end position="1057"/>
    </location>
</feature>
<accession>A0A4D6NS83</accession>
<evidence type="ECO:0000256" key="5">
    <source>
        <dbReference type="ARBA" id="ARBA00022821"/>
    </source>
</evidence>
<feature type="transmembrane region" description="Helical" evidence="10">
    <location>
        <begin position="1392"/>
        <end position="1413"/>
    </location>
</feature>
<feature type="transmembrane region" description="Helical" evidence="10">
    <location>
        <begin position="700"/>
        <end position="726"/>
    </location>
</feature>
<evidence type="ECO:0000256" key="6">
    <source>
        <dbReference type="ARBA" id="ARBA00022989"/>
    </source>
</evidence>
<reference evidence="12 13" key="1">
    <citation type="submission" date="2019-04" db="EMBL/GenBank/DDBJ databases">
        <title>An improved genome assembly and genetic linkage map for asparagus bean, Vigna unguiculata ssp. sesquipedialis.</title>
        <authorList>
            <person name="Xia Q."/>
            <person name="Zhang R."/>
            <person name="Dong Y."/>
        </authorList>
    </citation>
    <scope>NUCLEOTIDE SEQUENCE [LARGE SCALE GENOMIC DNA]</scope>
    <source>
        <tissue evidence="12">Leaf</tissue>
    </source>
</reference>
<feature type="transmembrane region" description="Helical" evidence="10">
    <location>
        <begin position="111"/>
        <end position="133"/>
    </location>
</feature>
<feature type="region of interest" description="Disordered" evidence="9">
    <location>
        <begin position="859"/>
        <end position="885"/>
    </location>
</feature>
<feature type="domain" description="Palmitoyltransferase DHHC" evidence="11">
    <location>
        <begin position="656"/>
        <end position="791"/>
    </location>
</feature>
<feature type="transmembrane region" description="Helical" evidence="10">
    <location>
        <begin position="1447"/>
        <end position="1468"/>
    </location>
</feature>
<dbReference type="Proteomes" id="UP000501690">
    <property type="component" value="Linkage Group LG11"/>
</dbReference>
<keyword evidence="13" id="KW-1185">Reference proteome</keyword>
<feature type="compositionally biased region" description="Basic and acidic residues" evidence="9">
    <location>
        <begin position="1592"/>
        <end position="1602"/>
    </location>
</feature>
<keyword evidence="6 10" id="KW-1133">Transmembrane helix</keyword>
<keyword evidence="8" id="KW-0568">Pathogenesis-related protein</keyword>
<dbReference type="GO" id="GO:0012505">
    <property type="term" value="C:endomembrane system"/>
    <property type="evidence" value="ECO:0007669"/>
    <property type="project" value="UniProtKB-SubCell"/>
</dbReference>
<protein>
    <submittedName>
        <fullName evidence="12">Mlo protein</fullName>
    </submittedName>
</protein>
<feature type="transmembrane region" description="Helical" evidence="10">
    <location>
        <begin position="1204"/>
        <end position="1221"/>
    </location>
</feature>
<feature type="transmembrane region" description="Helical" evidence="10">
    <location>
        <begin position="1241"/>
        <end position="1262"/>
    </location>
</feature>
<feature type="compositionally biased region" description="Polar residues" evidence="9">
    <location>
        <begin position="425"/>
        <end position="438"/>
    </location>
</feature>
<evidence type="ECO:0000256" key="4">
    <source>
        <dbReference type="ARBA" id="ARBA00022692"/>
    </source>
</evidence>
<dbReference type="PROSITE" id="PS50216">
    <property type="entry name" value="DHHC"/>
    <property type="match status" value="1"/>
</dbReference>
<keyword evidence="4 10" id="KW-0812">Transmembrane</keyword>
<feature type="compositionally biased region" description="Polar residues" evidence="9">
    <location>
        <begin position="984"/>
        <end position="1006"/>
    </location>
</feature>
<feature type="compositionally biased region" description="Polar residues" evidence="9">
    <location>
        <begin position="932"/>
        <end position="973"/>
    </location>
</feature>
<comment type="similarity">
    <text evidence="3">Belongs to the DHHC palmitoyltransferase family.</text>
</comment>
<comment type="similarity">
    <text evidence="2">Belongs to the MLO family.</text>
</comment>
<feature type="region of interest" description="Disordered" evidence="9">
    <location>
        <begin position="801"/>
        <end position="825"/>
    </location>
</feature>
<proteinExistence type="inferred from homology"/>
<evidence type="ECO:0000259" key="11">
    <source>
        <dbReference type="Pfam" id="PF01529"/>
    </source>
</evidence>